<dbReference type="EMBL" id="UINC01105012">
    <property type="protein sequence ID" value="SVC68612.1"/>
    <property type="molecule type" value="Genomic_DNA"/>
</dbReference>
<accession>A0A382P9K6</accession>
<name>A0A382P9K6_9ZZZZ</name>
<organism evidence="2">
    <name type="scientific">marine metagenome</name>
    <dbReference type="NCBI Taxonomy" id="408172"/>
    <lineage>
        <taxon>unclassified sequences</taxon>
        <taxon>metagenomes</taxon>
        <taxon>ecological metagenomes</taxon>
    </lineage>
</organism>
<feature type="region of interest" description="Disordered" evidence="1">
    <location>
        <begin position="1"/>
        <end position="41"/>
    </location>
</feature>
<evidence type="ECO:0000313" key="2">
    <source>
        <dbReference type="EMBL" id="SVC68612.1"/>
    </source>
</evidence>
<gene>
    <name evidence="2" type="ORF">METZ01_LOCUS321466</name>
</gene>
<protein>
    <submittedName>
        <fullName evidence="2">Uncharacterized protein</fullName>
    </submittedName>
</protein>
<evidence type="ECO:0000256" key="1">
    <source>
        <dbReference type="SAM" id="MobiDB-lite"/>
    </source>
</evidence>
<proteinExistence type="predicted"/>
<reference evidence="2" key="1">
    <citation type="submission" date="2018-05" db="EMBL/GenBank/DDBJ databases">
        <authorList>
            <person name="Lanie J.A."/>
            <person name="Ng W.-L."/>
            <person name="Kazmierczak K.M."/>
            <person name="Andrzejewski T.M."/>
            <person name="Davidsen T.M."/>
            <person name="Wayne K.J."/>
            <person name="Tettelin H."/>
            <person name="Glass J.I."/>
            <person name="Rusch D."/>
            <person name="Podicherti R."/>
            <person name="Tsui H.-C.T."/>
            <person name="Winkler M.E."/>
        </authorList>
    </citation>
    <scope>NUCLEOTIDE SEQUENCE</scope>
</reference>
<feature type="compositionally biased region" description="Basic residues" evidence="1">
    <location>
        <begin position="17"/>
        <end position="32"/>
    </location>
</feature>
<feature type="non-terminal residue" evidence="2">
    <location>
        <position position="280"/>
    </location>
</feature>
<sequence>MAKKGKTKKSGMEKRRQDKRHRKMVKRKKLMSHRSPAQITSPHQLEKLLKTLPNLAFDPMLQDLYLDEKMMQELIDQGLEEPQILSRLLTPEFLEELGRRLEDVEDSAVPQSPKALLAKASRHQLEHSEEIPHLSNPLLFAFFLKTRAMVEGNPMKLADLASAIRDFEERNADWIAEASENPELLKNEVEEEIETPKEDLEPAVFSDEIMQDLEKDLEGLSQQRADRMHEDLELFLEDFAPPPVDQWSSSMVDEFFLEWFVEHANPTDEDRLSMRETMLH</sequence>
<dbReference type="AlphaFoldDB" id="A0A382P9K6"/>